<evidence type="ECO:0000256" key="1">
    <source>
        <dbReference type="SAM" id="MobiDB-lite"/>
    </source>
</evidence>
<dbReference type="SUPFAM" id="SSF58100">
    <property type="entry name" value="Bacterial hemolysins"/>
    <property type="match status" value="1"/>
</dbReference>
<gene>
    <name evidence="2" type="ORF">g.12960</name>
</gene>
<protein>
    <submittedName>
        <fullName evidence="2">Uncharacterized protein</fullName>
    </submittedName>
</protein>
<feature type="region of interest" description="Disordered" evidence="1">
    <location>
        <begin position="246"/>
        <end position="275"/>
    </location>
</feature>
<organism evidence="2">
    <name type="scientific">Graphocephala atropunctata</name>
    <dbReference type="NCBI Taxonomy" id="36148"/>
    <lineage>
        <taxon>Eukaryota</taxon>
        <taxon>Metazoa</taxon>
        <taxon>Ecdysozoa</taxon>
        <taxon>Arthropoda</taxon>
        <taxon>Hexapoda</taxon>
        <taxon>Insecta</taxon>
        <taxon>Pterygota</taxon>
        <taxon>Neoptera</taxon>
        <taxon>Paraneoptera</taxon>
        <taxon>Hemiptera</taxon>
        <taxon>Auchenorrhyncha</taxon>
        <taxon>Membracoidea</taxon>
        <taxon>Cicadellidae</taxon>
        <taxon>Cicadellinae</taxon>
        <taxon>Cicadellini</taxon>
        <taxon>Graphocephala</taxon>
    </lineage>
</organism>
<dbReference type="Gene3D" id="1.20.1270.60">
    <property type="entry name" value="Arfaptin homology (AH) domain/BAR domain"/>
    <property type="match status" value="1"/>
</dbReference>
<accession>A0A1B6L4C4</accession>
<reference evidence="2" key="1">
    <citation type="submission" date="2015-11" db="EMBL/GenBank/DDBJ databases">
        <title>De novo transcriptome assembly of four potential Pierce s Disease insect vectors from Arizona vineyards.</title>
        <authorList>
            <person name="Tassone E.E."/>
        </authorList>
    </citation>
    <scope>NUCLEOTIDE SEQUENCE</scope>
</reference>
<dbReference type="AlphaFoldDB" id="A0A1B6L4C4"/>
<name>A0A1B6L4C4_9HEMI</name>
<proteinExistence type="predicted"/>
<dbReference type="EMBL" id="GEBQ01021419">
    <property type="protein sequence ID" value="JAT18558.1"/>
    <property type="molecule type" value="Transcribed_RNA"/>
</dbReference>
<dbReference type="InterPro" id="IPR027267">
    <property type="entry name" value="AH/BAR_dom_sf"/>
</dbReference>
<evidence type="ECO:0000313" key="2">
    <source>
        <dbReference type="EMBL" id="JAT18558.1"/>
    </source>
</evidence>
<sequence>MNKASKALRRSSIRLKSFSCGHSELNLIVLDMKEVRSAAKQFTDAQETVWKDLSKWASKERNEAIRESFSYLIELSRLWTDVQNEFIDQLNKFRYAFEIILEGEMGIDRLREQLGACEAKESKLKKDLQKAVKKNHTGEVRQIEQKIVDTKSTIKTTQIEISERTHENEGVKVIKLKEGLLKLSDTYIDLAHKSSMIFEGKRNIAEGLPDLEQTRGMQDVRYRGPQFAKQTLARVKESVKTYKSVPHFRPEAPSASHSDCPPPYTSYSSSPGPVYPPSYQNTQGCVTYPNGCTSFRLPPNGGSGHYNIPPPEDYEEDIAGAIGGARI</sequence>